<dbReference type="PANTHER" id="PTHR30070:SF1">
    <property type="entry name" value="CYTOCHROME C BIOGENESIS B-RELATED"/>
    <property type="match status" value="1"/>
</dbReference>
<dbReference type="InterPro" id="IPR003544">
    <property type="entry name" value="Cyt_c_biogenesis_CcmB"/>
</dbReference>
<protein>
    <recommendedName>
        <fullName evidence="4 12">Heme exporter protein B</fullName>
    </recommendedName>
</protein>
<evidence type="ECO:0000313" key="14">
    <source>
        <dbReference type="EMBL" id="RMA81299.1"/>
    </source>
</evidence>
<dbReference type="EMBL" id="REFJ01000002">
    <property type="protein sequence ID" value="RMA81299.1"/>
    <property type="molecule type" value="Genomic_DNA"/>
</dbReference>
<evidence type="ECO:0000256" key="6">
    <source>
        <dbReference type="ARBA" id="ARBA00022475"/>
    </source>
</evidence>
<keyword evidence="8 13" id="KW-0812">Transmembrane</keyword>
<feature type="transmembrane region" description="Helical" evidence="13">
    <location>
        <begin position="21"/>
        <end position="39"/>
    </location>
</feature>
<proteinExistence type="inferred from homology"/>
<dbReference type="Pfam" id="PF03379">
    <property type="entry name" value="CcmB"/>
    <property type="match status" value="1"/>
</dbReference>
<keyword evidence="6 12" id="KW-1003">Cell membrane</keyword>
<reference evidence="14 15" key="1">
    <citation type="submission" date="2018-10" db="EMBL/GenBank/DDBJ databases">
        <title>Genomic Encyclopedia of Type Strains, Phase IV (KMG-IV): sequencing the most valuable type-strain genomes for metagenomic binning, comparative biology and taxonomic classification.</title>
        <authorList>
            <person name="Goeker M."/>
        </authorList>
    </citation>
    <scope>NUCLEOTIDE SEQUENCE [LARGE SCALE GENOMIC DNA]</scope>
    <source>
        <strain evidence="14 15">DSM 25080</strain>
    </source>
</reference>
<evidence type="ECO:0000256" key="5">
    <source>
        <dbReference type="ARBA" id="ARBA00022448"/>
    </source>
</evidence>
<dbReference type="GO" id="GO:0017004">
    <property type="term" value="P:cytochrome complex assembly"/>
    <property type="evidence" value="ECO:0007669"/>
    <property type="project" value="UniProtKB-KW"/>
</dbReference>
<dbReference type="RefSeq" id="WP_121876447.1">
    <property type="nucleotide sequence ID" value="NZ_REFJ01000002.1"/>
</dbReference>
<dbReference type="PRINTS" id="PR01414">
    <property type="entry name" value="CCMBBIOGNSIS"/>
</dbReference>
<dbReference type="GO" id="GO:0015232">
    <property type="term" value="F:heme transmembrane transporter activity"/>
    <property type="evidence" value="ECO:0007669"/>
    <property type="project" value="InterPro"/>
</dbReference>
<feature type="transmembrane region" description="Helical" evidence="13">
    <location>
        <begin position="159"/>
        <end position="180"/>
    </location>
</feature>
<evidence type="ECO:0000256" key="2">
    <source>
        <dbReference type="ARBA" id="ARBA00004429"/>
    </source>
</evidence>
<gene>
    <name evidence="14" type="ORF">DFR27_1115</name>
</gene>
<evidence type="ECO:0000256" key="8">
    <source>
        <dbReference type="ARBA" id="ARBA00022692"/>
    </source>
</evidence>
<feature type="transmembrane region" description="Helical" evidence="13">
    <location>
        <begin position="192"/>
        <end position="211"/>
    </location>
</feature>
<dbReference type="PIRSF" id="PIRSF002764">
    <property type="entry name" value="CcmB"/>
    <property type="match status" value="1"/>
</dbReference>
<dbReference type="Proteomes" id="UP000267187">
    <property type="component" value="Unassembled WGS sequence"/>
</dbReference>
<evidence type="ECO:0000256" key="4">
    <source>
        <dbReference type="ARBA" id="ARBA00016452"/>
    </source>
</evidence>
<dbReference type="OrthoDB" id="9799895at2"/>
<dbReference type="AlphaFoldDB" id="A0A3M0ACF1"/>
<dbReference type="GO" id="GO:1903607">
    <property type="term" value="P:cytochrome c biosynthetic process"/>
    <property type="evidence" value="ECO:0007669"/>
    <property type="project" value="TreeGrafter"/>
</dbReference>
<dbReference type="NCBIfam" id="TIGR01190">
    <property type="entry name" value="ccmB"/>
    <property type="match status" value="1"/>
</dbReference>
<keyword evidence="11 12" id="KW-0472">Membrane</keyword>
<comment type="function">
    <text evidence="1 12">Required for the export of heme to the periplasm for the biogenesis of c-type cytochromes.</text>
</comment>
<keyword evidence="7 12" id="KW-0997">Cell inner membrane</keyword>
<evidence type="ECO:0000256" key="3">
    <source>
        <dbReference type="ARBA" id="ARBA00010544"/>
    </source>
</evidence>
<keyword evidence="10 13" id="KW-1133">Transmembrane helix</keyword>
<comment type="similarity">
    <text evidence="3 12">Belongs to the CcmB/CycW/HelB family.</text>
</comment>
<evidence type="ECO:0000256" key="10">
    <source>
        <dbReference type="ARBA" id="ARBA00022989"/>
    </source>
</evidence>
<keyword evidence="9 12" id="KW-0201">Cytochrome c-type biogenesis</keyword>
<evidence type="ECO:0000256" key="12">
    <source>
        <dbReference type="PIRNR" id="PIRNR002764"/>
    </source>
</evidence>
<evidence type="ECO:0000256" key="13">
    <source>
        <dbReference type="SAM" id="Phobius"/>
    </source>
</evidence>
<organism evidence="14 15">
    <name type="scientific">Umboniibacter marinipuniceus</name>
    <dbReference type="NCBI Taxonomy" id="569599"/>
    <lineage>
        <taxon>Bacteria</taxon>
        <taxon>Pseudomonadati</taxon>
        <taxon>Pseudomonadota</taxon>
        <taxon>Gammaproteobacteria</taxon>
        <taxon>Cellvibrionales</taxon>
        <taxon>Cellvibrionaceae</taxon>
        <taxon>Umboniibacter</taxon>
    </lineage>
</organism>
<comment type="subcellular location">
    <subcellularLocation>
        <location evidence="2">Cell inner membrane</location>
        <topology evidence="2">Multi-pass membrane protein</topology>
    </subcellularLocation>
</comment>
<accession>A0A3M0ACF1</accession>
<evidence type="ECO:0000256" key="9">
    <source>
        <dbReference type="ARBA" id="ARBA00022748"/>
    </source>
</evidence>
<comment type="caution">
    <text evidence="14">The sequence shown here is derived from an EMBL/GenBank/DDBJ whole genome shotgun (WGS) entry which is preliminary data.</text>
</comment>
<evidence type="ECO:0000313" key="15">
    <source>
        <dbReference type="Proteomes" id="UP000267187"/>
    </source>
</evidence>
<evidence type="ECO:0000256" key="1">
    <source>
        <dbReference type="ARBA" id="ARBA00002442"/>
    </source>
</evidence>
<dbReference type="InterPro" id="IPR026031">
    <property type="entry name" value="Cyt_c_CcmB_bac"/>
</dbReference>
<feature type="transmembrane region" description="Helical" evidence="13">
    <location>
        <begin position="129"/>
        <end position="152"/>
    </location>
</feature>
<evidence type="ECO:0000256" key="11">
    <source>
        <dbReference type="ARBA" id="ARBA00023136"/>
    </source>
</evidence>
<dbReference type="GO" id="GO:0005886">
    <property type="term" value="C:plasma membrane"/>
    <property type="evidence" value="ECO:0007669"/>
    <property type="project" value="UniProtKB-SubCell"/>
</dbReference>
<feature type="transmembrane region" description="Helical" evidence="13">
    <location>
        <begin position="45"/>
        <end position="66"/>
    </location>
</feature>
<dbReference type="PANTHER" id="PTHR30070">
    <property type="entry name" value="HEME EXPORTER PROTEIN B"/>
    <property type="match status" value="1"/>
</dbReference>
<keyword evidence="5 12" id="KW-0813">Transport</keyword>
<evidence type="ECO:0000256" key="7">
    <source>
        <dbReference type="ARBA" id="ARBA00022519"/>
    </source>
</evidence>
<feature type="transmembrane region" description="Helical" evidence="13">
    <location>
        <begin position="87"/>
        <end position="109"/>
    </location>
</feature>
<sequence length="222" mass="23545">MRLSMLAKRDFTLFWRNKSDVSNALIFFVVAISFFPLGVSPDATILGPISVGLIWIVALLSVQLGLDSLFRDDYEDGSLEQLALSETPLALIVLVRLLVYWCCVGLPLSLLSPLLGLMLSMPSEAYGTLIVSITLGTLYLTAVGAVGAALTVSLKRGGMLLSLIVMPLYTPILIFGASSVTFAADGMNADGLLMVVFGLTVLSVSLAPLAISASLRMSLENG</sequence>
<keyword evidence="15" id="KW-1185">Reference proteome</keyword>
<name>A0A3M0ACF1_9GAMM</name>